<dbReference type="SUPFAM" id="SSF55729">
    <property type="entry name" value="Acyl-CoA N-acyltransferases (Nat)"/>
    <property type="match status" value="1"/>
</dbReference>
<evidence type="ECO:0000259" key="1">
    <source>
        <dbReference type="PROSITE" id="PS51186"/>
    </source>
</evidence>
<dbReference type="HOGENOM" id="CLU_013985_34_2_6"/>
<dbReference type="Proteomes" id="UP000007257">
    <property type="component" value="Chromosome"/>
</dbReference>
<dbReference type="OrthoDB" id="9799601at2"/>
<accession>A0A0H3FC73</accession>
<dbReference type="eggNOG" id="COG0456">
    <property type="taxonomic scope" value="Bacteria"/>
</dbReference>
<name>A0A0H3FC73_RAHSY</name>
<dbReference type="EMBL" id="CP002505">
    <property type="protein sequence ID" value="ADW74474.1"/>
    <property type="molecule type" value="Genomic_DNA"/>
</dbReference>
<reference evidence="3" key="1">
    <citation type="submission" date="2011-01" db="EMBL/GenBank/DDBJ databases">
        <title>Complete sequence of chromosome of Rahnella sp. Y9602.</title>
        <authorList>
            <consortium name="US DOE Joint Genome Institute"/>
            <person name="Lucas S."/>
            <person name="Copeland A."/>
            <person name="Lapidus A."/>
            <person name="Cheng J.-F."/>
            <person name="Goodwin L."/>
            <person name="Pitluck S."/>
            <person name="Lu M."/>
            <person name="Detter J.C."/>
            <person name="Han C."/>
            <person name="Tapia R."/>
            <person name="Land M."/>
            <person name="Hauser L."/>
            <person name="Kyrpides N."/>
            <person name="Ivanova N."/>
            <person name="Ovchinnikova G."/>
            <person name="Pagani I."/>
            <person name="Sobecky P.A."/>
            <person name="Martinez R.J."/>
            <person name="Woyke T."/>
        </authorList>
    </citation>
    <scope>NUCLEOTIDE SEQUENCE [LARGE SCALE GENOMIC DNA]</scope>
    <source>
        <strain evidence="3">Y9602</strain>
    </source>
</reference>
<dbReference type="InterPro" id="IPR000182">
    <property type="entry name" value="GNAT_dom"/>
</dbReference>
<dbReference type="InterPro" id="IPR016181">
    <property type="entry name" value="Acyl_CoA_acyltransferase"/>
</dbReference>
<sequence>MTVQIKKLLPSEWESAFPIIAQLRNITKDEFLKSVRVQTLNGYELVAAVLEERIIGVMGIRPVHTLARGSHLHIDDLVVDEHERHSGTGRLLLDFAVSEAKSREMNFVFLDARKEAIPFYERNDFIFHTSPSMKKIL</sequence>
<organism evidence="2 3">
    <name type="scientific">Rahnella sp. (strain Y9602)</name>
    <dbReference type="NCBI Taxonomy" id="2703885"/>
    <lineage>
        <taxon>Bacteria</taxon>
        <taxon>Pseudomonadati</taxon>
        <taxon>Pseudomonadota</taxon>
        <taxon>Gammaproteobacteria</taxon>
        <taxon>Enterobacterales</taxon>
        <taxon>Yersiniaceae</taxon>
        <taxon>Rahnella</taxon>
    </lineage>
</organism>
<evidence type="ECO:0000313" key="2">
    <source>
        <dbReference type="EMBL" id="ADW74474.1"/>
    </source>
</evidence>
<dbReference type="Gene3D" id="3.40.630.30">
    <property type="match status" value="1"/>
</dbReference>
<gene>
    <name evidence="2" type="ordered locus">Rahaq_2877</name>
</gene>
<dbReference type="PROSITE" id="PS51186">
    <property type="entry name" value="GNAT"/>
    <property type="match status" value="1"/>
</dbReference>
<dbReference type="Pfam" id="PF00583">
    <property type="entry name" value="Acetyltransf_1"/>
    <property type="match status" value="1"/>
</dbReference>
<dbReference type="CDD" id="cd04301">
    <property type="entry name" value="NAT_SF"/>
    <property type="match status" value="1"/>
</dbReference>
<protein>
    <submittedName>
        <fullName evidence="2">GCN5-related N-acetyltransferase</fullName>
    </submittedName>
</protein>
<reference evidence="2 3" key="2">
    <citation type="journal article" date="2012" name="J. Bacteriol.">
        <title>Complete Genome Sequence of Rahnella sp. Strain Y9602, a Gammaproteobacterium Isolate from Metal- and Radionuclide-Contaminated Soil.</title>
        <authorList>
            <person name="Martinez R.J."/>
            <person name="Bruce D."/>
            <person name="Detter C."/>
            <person name="Goodwin L.A."/>
            <person name="Han J."/>
            <person name="Han C.S."/>
            <person name="Held B."/>
            <person name="Land M.L."/>
            <person name="Mikhailova N."/>
            <person name="Nolan M."/>
            <person name="Pennacchio L."/>
            <person name="Pitluck S."/>
            <person name="Tapia R."/>
            <person name="Woyke T."/>
            <person name="Sobecky P.A."/>
        </authorList>
    </citation>
    <scope>NUCLEOTIDE SEQUENCE [LARGE SCALE GENOMIC DNA]</scope>
    <source>
        <strain evidence="2 3">Y9602</strain>
    </source>
</reference>
<evidence type="ECO:0000313" key="3">
    <source>
        <dbReference type="Proteomes" id="UP000007257"/>
    </source>
</evidence>
<dbReference type="InterPro" id="IPR039143">
    <property type="entry name" value="GNPNAT1-like"/>
</dbReference>
<proteinExistence type="predicted"/>
<dbReference type="PANTHER" id="PTHR13355">
    <property type="entry name" value="GLUCOSAMINE 6-PHOSPHATE N-ACETYLTRANSFERASE"/>
    <property type="match status" value="1"/>
</dbReference>
<dbReference type="RefSeq" id="WP_013576171.1">
    <property type="nucleotide sequence ID" value="NC_015061.1"/>
</dbReference>
<dbReference type="AlphaFoldDB" id="A0A0H3FC73"/>
<dbReference type="PANTHER" id="PTHR13355:SF15">
    <property type="entry name" value="GCN5-RELATED N-ACETYLTRANSFERASE 3, CHLOROPLASTIC"/>
    <property type="match status" value="1"/>
</dbReference>
<feature type="domain" description="N-acetyltransferase" evidence="1">
    <location>
        <begin position="3"/>
        <end position="137"/>
    </location>
</feature>
<dbReference type="GO" id="GO:0008080">
    <property type="term" value="F:N-acetyltransferase activity"/>
    <property type="evidence" value="ECO:0007669"/>
    <property type="project" value="TreeGrafter"/>
</dbReference>
<keyword evidence="2" id="KW-0808">Transferase</keyword>
<dbReference type="KEGG" id="rah:Rahaq_2877"/>